<comment type="caution">
    <text evidence="6">The sequence shown here is derived from an EMBL/GenBank/DDBJ whole genome shotgun (WGS) entry which is preliminary data.</text>
</comment>
<feature type="transmembrane region" description="Helical" evidence="4">
    <location>
        <begin position="325"/>
        <end position="345"/>
    </location>
</feature>
<dbReference type="SUPFAM" id="SSF103473">
    <property type="entry name" value="MFS general substrate transporter"/>
    <property type="match status" value="1"/>
</dbReference>
<dbReference type="Gene3D" id="1.20.1250.20">
    <property type="entry name" value="MFS general substrate transporter like domains"/>
    <property type="match status" value="1"/>
</dbReference>
<organism evidence="6 7">
    <name type="scientific">Roseomonas alba</name>
    <dbReference type="NCBI Taxonomy" id="2846776"/>
    <lineage>
        <taxon>Bacteria</taxon>
        <taxon>Pseudomonadati</taxon>
        <taxon>Pseudomonadota</taxon>
        <taxon>Alphaproteobacteria</taxon>
        <taxon>Acetobacterales</taxon>
        <taxon>Roseomonadaceae</taxon>
        <taxon>Roseomonas</taxon>
    </lineage>
</organism>
<feature type="transmembrane region" description="Helical" evidence="4">
    <location>
        <begin position="117"/>
        <end position="138"/>
    </location>
</feature>
<dbReference type="InterPro" id="IPR011701">
    <property type="entry name" value="MFS"/>
</dbReference>
<dbReference type="EMBL" id="JAHYBZ010000011">
    <property type="protein sequence ID" value="MBW6401287.1"/>
    <property type="molecule type" value="Genomic_DNA"/>
</dbReference>
<feature type="transmembrane region" description="Helical" evidence="4">
    <location>
        <begin position="446"/>
        <end position="467"/>
    </location>
</feature>
<evidence type="ECO:0000256" key="1">
    <source>
        <dbReference type="ARBA" id="ARBA00022692"/>
    </source>
</evidence>
<reference evidence="6 7" key="1">
    <citation type="submission" date="2021-07" db="EMBL/GenBank/DDBJ databases">
        <authorList>
            <person name="So Y."/>
        </authorList>
    </citation>
    <scope>NUCLEOTIDE SEQUENCE [LARGE SCALE GENOMIC DNA]</scope>
    <source>
        <strain evidence="6 7">HJA6</strain>
    </source>
</reference>
<keyword evidence="3 4" id="KW-0472">Membrane</keyword>
<keyword evidence="7" id="KW-1185">Reference proteome</keyword>
<feature type="domain" description="Major facilitator superfamily (MFS) profile" evidence="5">
    <location>
        <begin position="87"/>
        <end position="468"/>
    </location>
</feature>
<dbReference type="InterPro" id="IPR036259">
    <property type="entry name" value="MFS_trans_sf"/>
</dbReference>
<keyword evidence="2 4" id="KW-1133">Transmembrane helix</keyword>
<gene>
    <name evidence="6" type="ORF">KPL78_25745</name>
</gene>
<accession>A0ABS7AG60</accession>
<dbReference type="Pfam" id="PF07690">
    <property type="entry name" value="MFS_1"/>
    <property type="match status" value="1"/>
</dbReference>
<dbReference type="Proteomes" id="UP001196565">
    <property type="component" value="Unassembled WGS sequence"/>
</dbReference>
<feature type="transmembrane region" description="Helical" evidence="4">
    <location>
        <begin position="418"/>
        <end position="440"/>
    </location>
</feature>
<dbReference type="PANTHER" id="PTHR11360:SF308">
    <property type="entry name" value="BLL3089 PROTEIN"/>
    <property type="match status" value="1"/>
</dbReference>
<evidence type="ECO:0000256" key="4">
    <source>
        <dbReference type="SAM" id="Phobius"/>
    </source>
</evidence>
<feature type="transmembrane region" description="Helical" evidence="4">
    <location>
        <begin position="177"/>
        <end position="195"/>
    </location>
</feature>
<sequence length="471" mass="49087">MSRRPAVWSSSCRKRGCARPSATRRTRLRPVAVPPWRRPCLSRSPPAHAAARLWRRRRRAAAAAVERIGVSAVPAAVEAAERPSLAVISAIGLGQILSWGSTYYLPAVLAVPIAEDTGWSLGWLFGALSVGLVASGLVSPRVGGLIHHHGGRPVLAAAAGLIALGQIGLWLAPNLPAFVAAWVVIGIGMGAGLYDPAFSTLGRLYGEAARPAITKVTLYGGLASTVCWPLTAVLNEALGWRGACLAYAVIHLVLVLPLYLRVIPKEAATARPTVGTTAMHPPGHLRPDQRFAFNLIAVVFTLAFAVMTVIAVHLLTLLQARGLELAAAVALGTLIGPAQVGGRLIEMAFGGRAHPIWTLLISSALVALGTVLLLLAPGWAAGAIILYGIGSGLRSIVRGTVPLVLFGKEGYAILMGRLAVPTLLATAAAPMLGVWALEAFGAEGTLVALSVAGMVNLLLVLPLLPVAMRPR</sequence>
<evidence type="ECO:0000256" key="3">
    <source>
        <dbReference type="ARBA" id="ARBA00023136"/>
    </source>
</evidence>
<feature type="transmembrane region" description="Helical" evidence="4">
    <location>
        <begin position="216"/>
        <end position="234"/>
    </location>
</feature>
<feature type="transmembrane region" description="Helical" evidence="4">
    <location>
        <begin position="240"/>
        <end position="260"/>
    </location>
</feature>
<evidence type="ECO:0000313" key="6">
    <source>
        <dbReference type="EMBL" id="MBW6401287.1"/>
    </source>
</evidence>
<evidence type="ECO:0000256" key="2">
    <source>
        <dbReference type="ARBA" id="ARBA00022989"/>
    </source>
</evidence>
<proteinExistence type="predicted"/>
<evidence type="ECO:0000259" key="5">
    <source>
        <dbReference type="PROSITE" id="PS50850"/>
    </source>
</evidence>
<evidence type="ECO:0000313" key="7">
    <source>
        <dbReference type="Proteomes" id="UP001196565"/>
    </source>
</evidence>
<feature type="transmembrane region" description="Helical" evidence="4">
    <location>
        <begin position="357"/>
        <end position="378"/>
    </location>
</feature>
<name>A0ABS7AG60_9PROT</name>
<feature type="transmembrane region" description="Helical" evidence="4">
    <location>
        <begin position="150"/>
        <end position="171"/>
    </location>
</feature>
<dbReference type="InterPro" id="IPR050327">
    <property type="entry name" value="Proton-linked_MCT"/>
</dbReference>
<feature type="transmembrane region" description="Helical" evidence="4">
    <location>
        <begin position="85"/>
        <end position="105"/>
    </location>
</feature>
<protein>
    <submittedName>
        <fullName evidence="6">MFS transporter</fullName>
    </submittedName>
</protein>
<feature type="transmembrane region" description="Helical" evidence="4">
    <location>
        <begin position="291"/>
        <end position="313"/>
    </location>
</feature>
<dbReference type="InterPro" id="IPR020846">
    <property type="entry name" value="MFS_dom"/>
</dbReference>
<feature type="transmembrane region" description="Helical" evidence="4">
    <location>
        <begin position="384"/>
        <end position="406"/>
    </location>
</feature>
<dbReference type="PANTHER" id="PTHR11360">
    <property type="entry name" value="MONOCARBOXYLATE TRANSPORTER"/>
    <property type="match status" value="1"/>
</dbReference>
<dbReference type="PROSITE" id="PS50850">
    <property type="entry name" value="MFS"/>
    <property type="match status" value="1"/>
</dbReference>
<keyword evidence="1 4" id="KW-0812">Transmembrane</keyword>